<dbReference type="InterPro" id="IPR000421">
    <property type="entry name" value="FA58C"/>
</dbReference>
<dbReference type="SMART" id="SM00603">
    <property type="entry name" value="LCCL"/>
    <property type="match status" value="1"/>
</dbReference>
<dbReference type="InterPro" id="IPR036609">
    <property type="entry name" value="LCCL_sf"/>
</dbReference>
<dbReference type="FunFam" id="2.60.120.290:FF:000005">
    <property type="entry name" value="Procollagen C-endopeptidase enhancer 1"/>
    <property type="match status" value="1"/>
</dbReference>
<evidence type="ECO:0000256" key="1">
    <source>
        <dbReference type="ARBA" id="ARBA00004479"/>
    </source>
</evidence>
<comment type="caution">
    <text evidence="7">Lacks conserved residue(s) required for the propagation of feature annotation.</text>
</comment>
<feature type="region of interest" description="Disordered" evidence="8">
    <location>
        <begin position="403"/>
        <end position="436"/>
    </location>
</feature>
<feature type="transmembrane region" description="Helical" evidence="9">
    <location>
        <begin position="452"/>
        <end position="475"/>
    </location>
</feature>
<keyword evidence="15" id="KW-1185">Reference proteome</keyword>
<feature type="domain" description="CUB" evidence="11">
    <location>
        <begin position="38"/>
        <end position="151"/>
    </location>
</feature>
<dbReference type="SUPFAM" id="SSF49785">
    <property type="entry name" value="Galactose-binding domain-like"/>
    <property type="match status" value="1"/>
</dbReference>
<dbReference type="PROSITE" id="PS50022">
    <property type="entry name" value="FA58C_3"/>
    <property type="match status" value="1"/>
</dbReference>
<feature type="domain" description="F5/8 type C" evidence="12">
    <location>
        <begin position="245"/>
        <end position="400"/>
    </location>
</feature>
<dbReference type="GO" id="GO:0038023">
    <property type="term" value="F:signaling receptor activity"/>
    <property type="evidence" value="ECO:0007669"/>
    <property type="project" value="TreeGrafter"/>
</dbReference>
<dbReference type="Proteomes" id="UP000472276">
    <property type="component" value="Unassembled WGS sequence"/>
</dbReference>
<dbReference type="GO" id="GO:0005886">
    <property type="term" value="C:plasma membrane"/>
    <property type="evidence" value="ECO:0007669"/>
    <property type="project" value="TreeGrafter"/>
</dbReference>
<dbReference type="AlphaFoldDB" id="A0A668UXM2"/>
<evidence type="ECO:0000256" key="9">
    <source>
        <dbReference type="SAM" id="Phobius"/>
    </source>
</evidence>
<evidence type="ECO:0000256" key="7">
    <source>
        <dbReference type="PROSITE-ProRule" id="PRU00059"/>
    </source>
</evidence>
<dbReference type="OMA" id="EHRMFWS"/>
<evidence type="ECO:0000256" key="10">
    <source>
        <dbReference type="SAM" id="SignalP"/>
    </source>
</evidence>
<dbReference type="InterPro" id="IPR000859">
    <property type="entry name" value="CUB_dom"/>
</dbReference>
<feature type="disulfide bond" evidence="7">
    <location>
        <begin position="38"/>
        <end position="65"/>
    </location>
</feature>
<keyword evidence="3 9" id="KW-0812">Transmembrane</keyword>
<dbReference type="SUPFAM" id="SSF69848">
    <property type="entry name" value="LCCL domain"/>
    <property type="match status" value="1"/>
</dbReference>
<keyword evidence="6 7" id="KW-1015">Disulfide bond</keyword>
<dbReference type="SUPFAM" id="SSF49854">
    <property type="entry name" value="Spermadhesin, CUB domain"/>
    <property type="match status" value="1"/>
</dbReference>
<feature type="chain" id="PRO_5044285827" evidence="10">
    <location>
        <begin position="33"/>
        <end position="650"/>
    </location>
</feature>
<dbReference type="Gene3D" id="2.60.120.260">
    <property type="entry name" value="Galactose-binding domain-like"/>
    <property type="match status" value="1"/>
</dbReference>
<evidence type="ECO:0000259" key="11">
    <source>
        <dbReference type="PROSITE" id="PS01180"/>
    </source>
</evidence>
<evidence type="ECO:0000259" key="12">
    <source>
        <dbReference type="PROSITE" id="PS50022"/>
    </source>
</evidence>
<reference evidence="14" key="2">
    <citation type="submission" date="2025-09" db="UniProtKB">
        <authorList>
            <consortium name="Ensembl"/>
        </authorList>
    </citation>
    <scope>IDENTIFICATION</scope>
</reference>
<evidence type="ECO:0000256" key="3">
    <source>
        <dbReference type="ARBA" id="ARBA00022692"/>
    </source>
</evidence>
<dbReference type="Pfam" id="PF03815">
    <property type="entry name" value="LCCL"/>
    <property type="match status" value="1"/>
</dbReference>
<evidence type="ECO:0000313" key="14">
    <source>
        <dbReference type="Ensembl" id="ENSOABP00000044720.2"/>
    </source>
</evidence>
<dbReference type="RefSeq" id="XP_031608400.2">
    <property type="nucleotide sequence ID" value="XM_031752540.2"/>
</dbReference>
<dbReference type="InterPro" id="IPR008979">
    <property type="entry name" value="Galactose-bd-like_sf"/>
</dbReference>
<gene>
    <name evidence="14" type="primary">si:dkey-34d22.1</name>
</gene>
<evidence type="ECO:0000313" key="15">
    <source>
        <dbReference type="Proteomes" id="UP000472276"/>
    </source>
</evidence>
<dbReference type="Pfam" id="PF00754">
    <property type="entry name" value="F5_F8_type_C"/>
    <property type="match status" value="1"/>
</dbReference>
<dbReference type="Pfam" id="PF00431">
    <property type="entry name" value="CUB"/>
    <property type="match status" value="1"/>
</dbReference>
<comment type="subcellular location">
    <subcellularLocation>
        <location evidence="1">Membrane</location>
        <topology evidence="1">Single-pass type I membrane protein</topology>
    </subcellularLocation>
</comment>
<feature type="domain" description="LCCL" evidence="13">
    <location>
        <begin position="153"/>
        <end position="249"/>
    </location>
</feature>
<dbReference type="GeneID" id="116330273"/>
<feature type="compositionally biased region" description="Low complexity" evidence="8">
    <location>
        <begin position="426"/>
        <end position="436"/>
    </location>
</feature>
<proteinExistence type="predicted"/>
<sequence>MLATWENTGHAVKSFIAGLWIALSVCSVCVLGQEGNGCGHTLLAPESGTLASQNYPGTYPSNTWCKWRLRVPQGRTLRLLFGDFDVESSPGCSNGSVMITDKNGEHSLGPLCGKLDAAGKNVTFNSNEVTIIFKSGPHRSGRGFLLSYATDQHPDLISCLQRGSHFSSQHLSVYCPAGCKKVTGDIWGNSEHGYRDTSVLCKSAVHAGATSDSQGGHITVNRGRSLTLYESTFANGVLSKMGSLSEKKLLFIQECNNNLAVSALNASSFADKNSQEQTKSWNSRNNDFSHNFLLWTADSSDQSPWVEMELSDRSTITGIVTMGSNEYYMESYIFLFSKDRKNWKLYKDAVSKERKVFQAYTDGHLRVLNSLFPAVVARFVRLQPLSWHGRASAQIQVLGCPVSKATPRSSRPPGDDSPSIKVNSGSLLPSPTPTTTESTVLVETTQSSSQPVIVAVGVALGLMICGSCVLAGFWLKRRKKDSQMKYSYSVPTSCQSFKEKSFPGSQSYPLVRNVHDALPNPPLNDYAEPALAPIGHKVGSTFKPSSEECYTTPFTCSHYDTPGSLPEYAEPLPPEPEYATPFSDQPSDSSIIPAPTSSHSQYDCPSHRVLFNGYCTPALHANGPRPVSVVYAEPKSCDSLPQKHTYEDPL</sequence>
<keyword evidence="5 9" id="KW-0472">Membrane</keyword>
<evidence type="ECO:0000259" key="13">
    <source>
        <dbReference type="PROSITE" id="PS50820"/>
    </source>
</evidence>
<keyword evidence="10" id="KW-0732">Signal</keyword>
<dbReference type="CDD" id="cd00041">
    <property type="entry name" value="CUB"/>
    <property type="match status" value="1"/>
</dbReference>
<evidence type="ECO:0000256" key="5">
    <source>
        <dbReference type="ARBA" id="ARBA00023136"/>
    </source>
</evidence>
<organism evidence="14 15">
    <name type="scientific">Oreochromis aureus</name>
    <name type="common">Israeli tilapia</name>
    <name type="synonym">Chromis aureus</name>
    <dbReference type="NCBI Taxonomy" id="47969"/>
    <lineage>
        <taxon>Eukaryota</taxon>
        <taxon>Metazoa</taxon>
        <taxon>Chordata</taxon>
        <taxon>Craniata</taxon>
        <taxon>Vertebrata</taxon>
        <taxon>Euteleostomi</taxon>
        <taxon>Actinopterygii</taxon>
        <taxon>Neopterygii</taxon>
        <taxon>Teleostei</taxon>
        <taxon>Neoteleostei</taxon>
        <taxon>Acanthomorphata</taxon>
        <taxon>Ovalentaria</taxon>
        <taxon>Cichlomorphae</taxon>
        <taxon>Cichliformes</taxon>
        <taxon>Cichlidae</taxon>
        <taxon>African cichlids</taxon>
        <taxon>Pseudocrenilabrinae</taxon>
        <taxon>Oreochromini</taxon>
        <taxon>Oreochromis</taxon>
    </lineage>
</organism>
<evidence type="ECO:0000256" key="4">
    <source>
        <dbReference type="ARBA" id="ARBA00022989"/>
    </source>
</evidence>
<evidence type="ECO:0000256" key="2">
    <source>
        <dbReference type="ARBA" id="ARBA00022553"/>
    </source>
</evidence>
<evidence type="ECO:0000256" key="6">
    <source>
        <dbReference type="ARBA" id="ARBA00023157"/>
    </source>
</evidence>
<accession>A0A668UXM2</accession>
<dbReference type="PANTHER" id="PTHR46806:SF6">
    <property type="entry name" value="DISCOIDIN, CUB AND LCCL DOMAIN CONTAINING 1"/>
    <property type="match status" value="1"/>
</dbReference>
<dbReference type="InterPro" id="IPR050633">
    <property type="entry name" value="Neuropilin_MCO_CoagFactor"/>
</dbReference>
<dbReference type="Ensembl" id="ENSOABT00000045895.2">
    <property type="protein sequence ID" value="ENSOABP00000044720.2"/>
    <property type="gene ID" value="ENSOABG00000020087.2"/>
</dbReference>
<dbReference type="SMART" id="SM00231">
    <property type="entry name" value="FA58C"/>
    <property type="match status" value="1"/>
</dbReference>
<dbReference type="SMART" id="SM00042">
    <property type="entry name" value="CUB"/>
    <property type="match status" value="1"/>
</dbReference>
<dbReference type="Gene3D" id="2.60.120.290">
    <property type="entry name" value="Spermadhesin, CUB domain"/>
    <property type="match status" value="1"/>
</dbReference>
<dbReference type="InterPro" id="IPR035914">
    <property type="entry name" value="Sperma_CUB_dom_sf"/>
</dbReference>
<keyword evidence="4 9" id="KW-1133">Transmembrane helix</keyword>
<dbReference type="Gene3D" id="2.170.130.20">
    <property type="entry name" value="LCCL-like domain"/>
    <property type="match status" value="1"/>
</dbReference>
<keyword evidence="2" id="KW-0597">Phosphoprotein</keyword>
<feature type="signal peptide" evidence="10">
    <location>
        <begin position="1"/>
        <end position="32"/>
    </location>
</feature>
<dbReference type="PROSITE" id="PS01180">
    <property type="entry name" value="CUB"/>
    <property type="match status" value="1"/>
</dbReference>
<reference evidence="14" key="1">
    <citation type="submission" date="2025-08" db="UniProtKB">
        <authorList>
            <consortium name="Ensembl"/>
        </authorList>
    </citation>
    <scope>IDENTIFICATION</scope>
</reference>
<evidence type="ECO:0000256" key="8">
    <source>
        <dbReference type="SAM" id="MobiDB-lite"/>
    </source>
</evidence>
<dbReference type="InterPro" id="IPR004043">
    <property type="entry name" value="LCCL"/>
</dbReference>
<dbReference type="PANTHER" id="PTHR46806">
    <property type="entry name" value="F5/8 TYPE C DOMAIN-CONTAINING PROTEIN"/>
    <property type="match status" value="1"/>
</dbReference>
<dbReference type="KEGG" id="oau:116330273"/>
<name>A0A668UXM2_OREAU</name>
<feature type="compositionally biased region" description="Low complexity" evidence="8">
    <location>
        <begin position="407"/>
        <end position="419"/>
    </location>
</feature>
<dbReference type="PROSITE" id="PS50820">
    <property type="entry name" value="LCCL"/>
    <property type="match status" value="1"/>
</dbReference>
<protein>
    <submittedName>
        <fullName evidence="14">Uncharacterized protein</fullName>
    </submittedName>
</protein>